<feature type="domain" description="Pyruvate phosphate dikinase AMP/ATP-binding" evidence="16">
    <location>
        <begin position="145"/>
        <end position="451"/>
    </location>
</feature>
<evidence type="ECO:0000256" key="10">
    <source>
        <dbReference type="ARBA" id="ARBA00022777"/>
    </source>
</evidence>
<evidence type="ECO:0000256" key="8">
    <source>
        <dbReference type="ARBA" id="ARBA00022723"/>
    </source>
</evidence>
<evidence type="ECO:0000256" key="13">
    <source>
        <dbReference type="ARBA" id="ARBA00033470"/>
    </source>
</evidence>
<dbReference type="Gene3D" id="3.50.30.10">
    <property type="entry name" value="Phosphohistidine domain"/>
    <property type="match status" value="1"/>
</dbReference>
<dbReference type="AlphaFoldDB" id="S7VDM4"/>
<evidence type="ECO:0000313" key="17">
    <source>
        <dbReference type="EMBL" id="EPR42563.1"/>
    </source>
</evidence>
<dbReference type="InterPro" id="IPR006319">
    <property type="entry name" value="PEP_synth"/>
</dbReference>
<reference evidence="17 18" key="1">
    <citation type="journal article" date="2013" name="Genome Announc.">
        <title>Draft genome sequences for three mercury-methylating, sulfate-reducing bacteria.</title>
        <authorList>
            <person name="Brown S.D."/>
            <person name="Hurt R.A.Jr."/>
            <person name="Gilmour C.C."/>
            <person name="Elias D.A."/>
        </authorList>
    </citation>
    <scope>NUCLEOTIDE SEQUENCE [LARGE SCALE GENOMIC DNA]</scope>
    <source>
        <strain evidence="17 18">DSM 2059</strain>
    </source>
</reference>
<keyword evidence="11" id="KW-0067">ATP-binding</keyword>
<comment type="catalytic activity">
    <reaction evidence="14">
        <text>pyruvate + ATP + H2O = phosphoenolpyruvate + AMP + phosphate + 2 H(+)</text>
        <dbReference type="Rhea" id="RHEA:11364"/>
        <dbReference type="ChEBI" id="CHEBI:15361"/>
        <dbReference type="ChEBI" id="CHEBI:15377"/>
        <dbReference type="ChEBI" id="CHEBI:15378"/>
        <dbReference type="ChEBI" id="CHEBI:30616"/>
        <dbReference type="ChEBI" id="CHEBI:43474"/>
        <dbReference type="ChEBI" id="CHEBI:58702"/>
        <dbReference type="ChEBI" id="CHEBI:456215"/>
        <dbReference type="EC" id="2.7.9.2"/>
    </reaction>
</comment>
<keyword evidence="18" id="KW-1185">Reference proteome</keyword>
<comment type="caution">
    <text evidence="17">The sequence shown here is derived from an EMBL/GenBank/DDBJ whole genome shotgun (WGS) entry which is preliminary data.</text>
</comment>
<dbReference type="PANTHER" id="PTHR43030">
    <property type="entry name" value="PHOSPHOENOLPYRUVATE SYNTHASE"/>
    <property type="match status" value="1"/>
</dbReference>
<dbReference type="eggNOG" id="COG3848">
    <property type="taxonomic scope" value="Bacteria"/>
</dbReference>
<evidence type="ECO:0000256" key="12">
    <source>
        <dbReference type="ARBA" id="ARBA00022842"/>
    </source>
</evidence>
<evidence type="ECO:0000256" key="2">
    <source>
        <dbReference type="ARBA" id="ARBA00002988"/>
    </source>
</evidence>
<dbReference type="Pfam" id="PF01326">
    <property type="entry name" value="PPDK_N"/>
    <property type="match status" value="1"/>
</dbReference>
<dbReference type="eggNOG" id="COG0574">
    <property type="taxonomic scope" value="Bacteria"/>
</dbReference>
<dbReference type="SUPFAM" id="SSF52009">
    <property type="entry name" value="Phosphohistidine domain"/>
    <property type="match status" value="1"/>
</dbReference>
<evidence type="ECO:0000313" key="18">
    <source>
        <dbReference type="Proteomes" id="UP000014977"/>
    </source>
</evidence>
<evidence type="ECO:0000256" key="6">
    <source>
        <dbReference type="ARBA" id="ARBA00021623"/>
    </source>
</evidence>
<name>S7VDM4_DESML</name>
<dbReference type="Pfam" id="PF00391">
    <property type="entry name" value="PEP-utilizers"/>
    <property type="match status" value="1"/>
</dbReference>
<keyword evidence="8" id="KW-0479">Metal-binding</keyword>
<dbReference type="EMBL" id="ATHJ01000064">
    <property type="protein sequence ID" value="EPR42563.1"/>
    <property type="molecule type" value="Genomic_DNA"/>
</dbReference>
<dbReference type="EC" id="2.7.9.2" evidence="5"/>
<keyword evidence="17" id="KW-0670">Pyruvate</keyword>
<dbReference type="RefSeq" id="WP_020875935.1">
    <property type="nucleotide sequence ID" value="NZ_ATHJ01000064.1"/>
</dbReference>
<dbReference type="SUPFAM" id="SSF56059">
    <property type="entry name" value="Glutathione synthetase ATP-binding domain-like"/>
    <property type="match status" value="1"/>
</dbReference>
<dbReference type="Gene3D" id="3.30.1490.20">
    <property type="entry name" value="ATP-grasp fold, A domain"/>
    <property type="match status" value="1"/>
</dbReference>
<evidence type="ECO:0000256" key="1">
    <source>
        <dbReference type="ARBA" id="ARBA00001946"/>
    </source>
</evidence>
<keyword evidence="12" id="KW-0460">Magnesium</keyword>
<dbReference type="OrthoDB" id="9760711at2"/>
<protein>
    <recommendedName>
        <fullName evidence="6">Phosphoenolpyruvate synthase</fullName>
        <ecNumber evidence="5">2.7.9.2</ecNumber>
    </recommendedName>
    <alternativeName>
        <fullName evidence="13">Pyruvate, water dikinase</fullName>
    </alternativeName>
</protein>
<evidence type="ECO:0000256" key="9">
    <source>
        <dbReference type="ARBA" id="ARBA00022741"/>
    </source>
</evidence>
<evidence type="ECO:0000256" key="11">
    <source>
        <dbReference type="ARBA" id="ARBA00022840"/>
    </source>
</evidence>
<organism evidence="17 18">
    <name type="scientific">Desulfococcus multivorans DSM 2059</name>
    <dbReference type="NCBI Taxonomy" id="1121405"/>
    <lineage>
        <taxon>Bacteria</taxon>
        <taxon>Pseudomonadati</taxon>
        <taxon>Thermodesulfobacteriota</taxon>
        <taxon>Desulfobacteria</taxon>
        <taxon>Desulfobacterales</taxon>
        <taxon>Desulfococcaceae</taxon>
        <taxon>Desulfococcus</taxon>
    </lineage>
</organism>
<comment type="similarity">
    <text evidence="4">Belongs to the PEP-utilizing enzyme family.</text>
</comment>
<keyword evidence="9" id="KW-0547">Nucleotide-binding</keyword>
<comment type="cofactor">
    <cofactor evidence="1">
        <name>Mg(2+)</name>
        <dbReference type="ChEBI" id="CHEBI:18420"/>
    </cofactor>
</comment>
<dbReference type="GO" id="GO:0005524">
    <property type="term" value="F:ATP binding"/>
    <property type="evidence" value="ECO:0007669"/>
    <property type="project" value="UniProtKB-KW"/>
</dbReference>
<evidence type="ECO:0000259" key="16">
    <source>
        <dbReference type="Pfam" id="PF01326"/>
    </source>
</evidence>
<comment type="pathway">
    <text evidence="3">Carbohydrate biosynthesis; gluconeogenesis.</text>
</comment>
<dbReference type="PANTHER" id="PTHR43030:SF1">
    <property type="entry name" value="PHOSPHOENOLPYRUVATE SYNTHASE"/>
    <property type="match status" value="1"/>
</dbReference>
<dbReference type="InterPro" id="IPR013815">
    <property type="entry name" value="ATP_grasp_subdomain_1"/>
</dbReference>
<dbReference type="Gene3D" id="3.30.470.20">
    <property type="entry name" value="ATP-grasp fold, B domain"/>
    <property type="match status" value="1"/>
</dbReference>
<dbReference type="Proteomes" id="UP000014977">
    <property type="component" value="Unassembled WGS sequence"/>
</dbReference>
<sequence>MTASIFNRILRNRYFAALFPGRTVVAAAEDVESLRSAFKKRYHSFKILLGANNRALEIMSEIEQALQGHTPFDMAFVRAKCTGVTVNVHRMIQQIDRLAPGKYSRLSERYTEIREGIEQILAARRPDLDKRLVLDFEAVDENSSPLVGNKMAGLCDIRNRLGFSVPEGFVITTHAFERFFEESGIQTEINRKFQTADLNDVETLHALCSEIQQLVLRTPLPEDLEHEIITACERLAERSRKPLSLALRSSAVGEDAIHSSFAGQYHSELNVAPDDVLYAYKTVVASKYSPQAVTYRMNRGFRDEDIPMAVGCMIMVEAAAGGVAYSRNPVNASDDTVHINAVRGLPKAVVDGSTPCDLFVVSKSVPARVIRREIAVKKTMYVSNTDGGTDRIPVNDREAASPAIEEKQQISLAEIAVSLESHHGLPQDIEWVIDGKGDIILLQCRPLSLSPVTNTPSETIPDSDETEKDETDVLAVGSVTASPGSAWGEVYIAAKAADTLRFPKDAVLVVRQALPKWAALLNRAAAVVSEQGGIAGHLASVCREFGIPALFGVENAFDVLKAGERVTVDADHLKIYRGVKNRFSVGRKPRPNLMVGSPVHQILKRAGRLIVPLNLLDPDATDFRPEKCATLHDITRFIHEKSVHEMFNSSKNTNFPERAAKQLVHNKVPMQWWVLDLDDGFREAVPGKYIPIENIVSIPMLAFWEGFTAIPWDGPPGIDGGGFMSVMFRSTANPALATGVRSQYAQHNYFMVSKNYCSLNARLGYHFSTLEALVGERVRENYINFQFKGGAADDQRRRRRVTFIGDILEESGFSVRIREDHLAARMENYPEVHMTAYLKVLGYLHLHTRQLDMIMTNPAQVDHYDRKIRTDIDAILSRRAAAEVKP</sequence>
<dbReference type="STRING" id="897.B2D07_07845"/>
<keyword evidence="10 17" id="KW-0418">Kinase</keyword>
<dbReference type="GO" id="GO:0046872">
    <property type="term" value="F:metal ion binding"/>
    <property type="evidence" value="ECO:0007669"/>
    <property type="project" value="UniProtKB-KW"/>
</dbReference>
<dbReference type="InterPro" id="IPR002192">
    <property type="entry name" value="PPDK_AMP/ATP-bd"/>
</dbReference>
<evidence type="ECO:0000259" key="15">
    <source>
        <dbReference type="Pfam" id="PF00391"/>
    </source>
</evidence>
<evidence type="ECO:0000256" key="14">
    <source>
        <dbReference type="ARBA" id="ARBA00047700"/>
    </source>
</evidence>
<evidence type="ECO:0000256" key="5">
    <source>
        <dbReference type="ARBA" id="ARBA00011996"/>
    </source>
</evidence>
<keyword evidence="7" id="KW-0808">Transferase</keyword>
<proteinExistence type="inferred from homology"/>
<dbReference type="GO" id="GO:0008986">
    <property type="term" value="F:pyruvate, water dikinase activity"/>
    <property type="evidence" value="ECO:0007669"/>
    <property type="project" value="UniProtKB-EC"/>
</dbReference>
<comment type="function">
    <text evidence="2">Catalyzes the phosphorylation of pyruvate to phosphoenolpyruvate.</text>
</comment>
<dbReference type="PATRIC" id="fig|1121405.3.peg.985"/>
<evidence type="ECO:0000256" key="4">
    <source>
        <dbReference type="ARBA" id="ARBA00007837"/>
    </source>
</evidence>
<gene>
    <name evidence="17" type="ORF">dsmv_1551</name>
</gene>
<dbReference type="UniPathway" id="UPA00138"/>
<dbReference type="InterPro" id="IPR036637">
    <property type="entry name" value="Phosphohistidine_dom_sf"/>
</dbReference>
<dbReference type="GO" id="GO:0006094">
    <property type="term" value="P:gluconeogenesis"/>
    <property type="evidence" value="ECO:0007669"/>
    <property type="project" value="UniProtKB-UniPathway"/>
</dbReference>
<evidence type="ECO:0000256" key="7">
    <source>
        <dbReference type="ARBA" id="ARBA00022679"/>
    </source>
</evidence>
<accession>S7VDM4</accession>
<dbReference type="InterPro" id="IPR008279">
    <property type="entry name" value="PEP-util_enz_mobile_dom"/>
</dbReference>
<evidence type="ECO:0000256" key="3">
    <source>
        <dbReference type="ARBA" id="ARBA00004742"/>
    </source>
</evidence>
<feature type="domain" description="PEP-utilising enzyme mobile" evidence="15">
    <location>
        <begin position="502"/>
        <end position="571"/>
    </location>
</feature>